<reference evidence="1 2" key="1">
    <citation type="submission" date="2016-11" db="EMBL/GenBank/DDBJ databases">
        <title>The macronuclear genome of Stentor coeruleus: a giant cell with tiny introns.</title>
        <authorList>
            <person name="Slabodnick M."/>
            <person name="Ruby J.G."/>
            <person name="Reiff S.B."/>
            <person name="Swart E.C."/>
            <person name="Gosai S."/>
            <person name="Prabakaran S."/>
            <person name="Witkowska E."/>
            <person name="Larue G.E."/>
            <person name="Fisher S."/>
            <person name="Freeman R.M."/>
            <person name="Gunawardena J."/>
            <person name="Chu W."/>
            <person name="Stover N.A."/>
            <person name="Gregory B.D."/>
            <person name="Nowacki M."/>
            <person name="Derisi J."/>
            <person name="Roy S.W."/>
            <person name="Marshall W.F."/>
            <person name="Sood P."/>
        </authorList>
    </citation>
    <scope>NUCLEOTIDE SEQUENCE [LARGE SCALE GENOMIC DNA]</scope>
    <source>
        <strain evidence="1">WM001</strain>
    </source>
</reference>
<comment type="caution">
    <text evidence="1">The sequence shown here is derived from an EMBL/GenBank/DDBJ whole genome shotgun (WGS) entry which is preliminary data.</text>
</comment>
<dbReference type="OrthoDB" id="284212at2759"/>
<protein>
    <recommendedName>
        <fullName evidence="3">Dynein light chain</fullName>
    </recommendedName>
</protein>
<dbReference type="AlphaFoldDB" id="A0A1R2D0A4"/>
<dbReference type="GO" id="GO:0045505">
    <property type="term" value="F:dynein intermediate chain binding"/>
    <property type="evidence" value="ECO:0007669"/>
    <property type="project" value="TreeGrafter"/>
</dbReference>
<evidence type="ECO:0000313" key="1">
    <source>
        <dbReference type="EMBL" id="OMJ94650.1"/>
    </source>
</evidence>
<dbReference type="Gene3D" id="3.30.1140.40">
    <property type="entry name" value="Tctex-1"/>
    <property type="match status" value="1"/>
</dbReference>
<keyword evidence="2" id="KW-1185">Reference proteome</keyword>
<accession>A0A1R2D0A4</accession>
<dbReference type="GO" id="GO:0007018">
    <property type="term" value="P:microtubule-based movement"/>
    <property type="evidence" value="ECO:0007669"/>
    <property type="project" value="TreeGrafter"/>
</dbReference>
<dbReference type="EMBL" id="MPUH01000023">
    <property type="protein sequence ID" value="OMJ94650.1"/>
    <property type="molecule type" value="Genomic_DNA"/>
</dbReference>
<organism evidence="1 2">
    <name type="scientific">Stentor coeruleus</name>
    <dbReference type="NCBI Taxonomy" id="5963"/>
    <lineage>
        <taxon>Eukaryota</taxon>
        <taxon>Sar</taxon>
        <taxon>Alveolata</taxon>
        <taxon>Ciliophora</taxon>
        <taxon>Postciliodesmatophora</taxon>
        <taxon>Heterotrichea</taxon>
        <taxon>Heterotrichida</taxon>
        <taxon>Stentoridae</taxon>
        <taxon>Stentor</taxon>
    </lineage>
</organism>
<dbReference type="GO" id="GO:0005868">
    <property type="term" value="C:cytoplasmic dynein complex"/>
    <property type="evidence" value="ECO:0007669"/>
    <property type="project" value="TreeGrafter"/>
</dbReference>
<evidence type="ECO:0000313" key="2">
    <source>
        <dbReference type="Proteomes" id="UP000187209"/>
    </source>
</evidence>
<evidence type="ECO:0008006" key="3">
    <source>
        <dbReference type="Google" id="ProtNLM"/>
    </source>
</evidence>
<sequence length="110" mass="12551">MSLEDDEILIDELGNTARKVMEEVITQDLYFDPENINSWCQQIMDHCLKEFGKLAKPFKYIVTCFIMQRNGAGFQCASTCFWDTKTDGIISVTGDFPNLNCLVTIYAVHV</sequence>
<name>A0A1R2D0A4_9CILI</name>
<dbReference type="InterPro" id="IPR005334">
    <property type="entry name" value="Tctex-1-like"/>
</dbReference>
<dbReference type="InterPro" id="IPR038586">
    <property type="entry name" value="Tctex-1-like_sf"/>
</dbReference>
<dbReference type="GO" id="GO:0005737">
    <property type="term" value="C:cytoplasm"/>
    <property type="evidence" value="ECO:0007669"/>
    <property type="project" value="TreeGrafter"/>
</dbReference>
<gene>
    <name evidence="1" type="ORF">SteCoe_2143</name>
</gene>
<dbReference type="PANTHER" id="PTHR21255:SF4">
    <property type="entry name" value="DYNEIN LIGHT CHAIN TCTEX-TYPE"/>
    <property type="match status" value="1"/>
</dbReference>
<dbReference type="Proteomes" id="UP000187209">
    <property type="component" value="Unassembled WGS sequence"/>
</dbReference>
<dbReference type="PANTHER" id="PTHR21255">
    <property type="entry name" value="T-COMPLEX-ASSOCIATED-TESTIS-EXPRESSED 1/ DYNEIN LIGHT CHAIN"/>
    <property type="match status" value="1"/>
</dbReference>
<dbReference type="CDD" id="cd21455">
    <property type="entry name" value="DLC-like_DYNLT1_DYNLT3"/>
    <property type="match status" value="1"/>
</dbReference>
<proteinExistence type="predicted"/>
<dbReference type="Pfam" id="PF03645">
    <property type="entry name" value="Tctex-1"/>
    <property type="match status" value="1"/>
</dbReference>